<keyword evidence="9" id="KW-1185">Reference proteome</keyword>
<evidence type="ECO:0000256" key="3">
    <source>
        <dbReference type="ARBA" id="ARBA00022676"/>
    </source>
</evidence>
<dbReference type="Pfam" id="PF00535">
    <property type="entry name" value="Glycos_transf_2"/>
    <property type="match status" value="1"/>
</dbReference>
<comment type="caution">
    <text evidence="8">The sequence shown here is derived from an EMBL/GenBank/DDBJ whole genome shotgun (WGS) entry which is preliminary data.</text>
</comment>
<keyword evidence="3" id="KW-0328">Glycosyltransferase</keyword>
<evidence type="ECO:0000313" key="9">
    <source>
        <dbReference type="Proteomes" id="UP000613740"/>
    </source>
</evidence>
<gene>
    <name evidence="8" type="ORF">HYH02_013566</name>
</gene>
<keyword evidence="4" id="KW-0808">Transferase</keyword>
<sequence length="344" mass="36790">MGQAGSREDSGPLNLQSIRLSVVIPALNEAGSISSTIESVRRAAVPPVEIIVVDGGSNDGTPTQARKLGAKVVQSERGRGKQLNAGWRAAQGDWCLFLHADSQLPPQYDALIASALQRTQSRIRSSSRSRWAQAPGEALWRAGRGGSSVTCHETGTAGCRDAASGGAPGAIRQEHAGEASRCNGSDRVASQATPAGWGARSGVKGCRHASLVAWGAFKTIRTDLRSPVLRELLAAGVELRTRLRHQPYGDQAIFIRRDVLQATGGYREWPLLEDLELVQRLAAQAGPPAIVNAPVFTSGRRWRELGFFRTAIINQGILLAFAAGVPAETLGGWYRNAKRHTLAR</sequence>
<dbReference type="EMBL" id="JAEHOD010000077">
    <property type="protein sequence ID" value="KAG2430724.1"/>
    <property type="molecule type" value="Genomic_DNA"/>
</dbReference>
<evidence type="ECO:0000256" key="2">
    <source>
        <dbReference type="ARBA" id="ARBA00022475"/>
    </source>
</evidence>
<reference evidence="8" key="1">
    <citation type="journal article" date="2020" name="bioRxiv">
        <title>Comparative genomics of Chlamydomonas.</title>
        <authorList>
            <person name="Craig R.J."/>
            <person name="Hasan A.R."/>
            <person name="Ness R.W."/>
            <person name="Keightley P.D."/>
        </authorList>
    </citation>
    <scope>NUCLEOTIDE SEQUENCE</scope>
    <source>
        <strain evidence="8">CCAP 11/173</strain>
    </source>
</reference>
<evidence type="ECO:0000256" key="4">
    <source>
        <dbReference type="ARBA" id="ARBA00022679"/>
    </source>
</evidence>
<dbReference type="OrthoDB" id="191769at2759"/>
<dbReference type="AlphaFoldDB" id="A0A835VYW6"/>
<dbReference type="PANTHER" id="PTHR43646:SF2">
    <property type="entry name" value="GLYCOSYLTRANSFERASE 2-LIKE DOMAIN-CONTAINING PROTEIN"/>
    <property type="match status" value="1"/>
</dbReference>
<dbReference type="PANTHER" id="PTHR43646">
    <property type="entry name" value="GLYCOSYLTRANSFERASE"/>
    <property type="match status" value="1"/>
</dbReference>
<dbReference type="Proteomes" id="UP000613740">
    <property type="component" value="Unassembled WGS sequence"/>
</dbReference>
<feature type="domain" description="Glycosyltransferase 2-like" evidence="7">
    <location>
        <begin position="21"/>
        <end position="120"/>
    </location>
</feature>
<evidence type="ECO:0000259" key="7">
    <source>
        <dbReference type="Pfam" id="PF00535"/>
    </source>
</evidence>
<evidence type="ECO:0000256" key="1">
    <source>
        <dbReference type="ARBA" id="ARBA00004236"/>
    </source>
</evidence>
<dbReference type="GO" id="GO:0005886">
    <property type="term" value="C:plasma membrane"/>
    <property type="evidence" value="ECO:0007669"/>
    <property type="project" value="UniProtKB-SubCell"/>
</dbReference>
<dbReference type="Gene3D" id="3.90.550.10">
    <property type="entry name" value="Spore Coat Polysaccharide Biosynthesis Protein SpsA, Chain A"/>
    <property type="match status" value="1"/>
</dbReference>
<organism evidence="8 9">
    <name type="scientific">Chlamydomonas schloesseri</name>
    <dbReference type="NCBI Taxonomy" id="2026947"/>
    <lineage>
        <taxon>Eukaryota</taxon>
        <taxon>Viridiplantae</taxon>
        <taxon>Chlorophyta</taxon>
        <taxon>core chlorophytes</taxon>
        <taxon>Chlorophyceae</taxon>
        <taxon>CS clade</taxon>
        <taxon>Chlamydomonadales</taxon>
        <taxon>Chlamydomonadaceae</taxon>
        <taxon>Chlamydomonas</taxon>
    </lineage>
</organism>
<dbReference type="InterPro" id="IPR001173">
    <property type="entry name" value="Glyco_trans_2-like"/>
</dbReference>
<keyword evidence="2" id="KW-1003">Cell membrane</keyword>
<proteinExistence type="predicted"/>
<dbReference type="InterPro" id="IPR029044">
    <property type="entry name" value="Nucleotide-diphossugar_trans"/>
</dbReference>
<dbReference type="InterPro" id="IPR026461">
    <property type="entry name" value="Trfase_2_rSAM/seldom_assoc"/>
</dbReference>
<evidence type="ECO:0000256" key="5">
    <source>
        <dbReference type="ARBA" id="ARBA00023136"/>
    </source>
</evidence>
<comment type="subcellular location">
    <subcellularLocation>
        <location evidence="1">Cell membrane</location>
    </subcellularLocation>
</comment>
<keyword evidence="5" id="KW-0472">Membrane</keyword>
<name>A0A835VYW6_9CHLO</name>
<protein>
    <recommendedName>
        <fullName evidence="7">Glycosyltransferase 2-like domain-containing protein</fullName>
    </recommendedName>
</protein>
<feature type="region of interest" description="Disordered" evidence="6">
    <location>
        <begin position="175"/>
        <end position="196"/>
    </location>
</feature>
<evidence type="ECO:0000256" key="6">
    <source>
        <dbReference type="SAM" id="MobiDB-lite"/>
    </source>
</evidence>
<dbReference type="GO" id="GO:0016757">
    <property type="term" value="F:glycosyltransferase activity"/>
    <property type="evidence" value="ECO:0007669"/>
    <property type="project" value="UniProtKB-KW"/>
</dbReference>
<dbReference type="SUPFAM" id="SSF53448">
    <property type="entry name" value="Nucleotide-diphospho-sugar transferases"/>
    <property type="match status" value="1"/>
</dbReference>
<dbReference type="CDD" id="cd02522">
    <property type="entry name" value="GT_2_like_a"/>
    <property type="match status" value="1"/>
</dbReference>
<accession>A0A835VYW6</accession>
<evidence type="ECO:0000313" key="8">
    <source>
        <dbReference type="EMBL" id="KAG2430724.1"/>
    </source>
</evidence>